<dbReference type="SUPFAM" id="SSF53335">
    <property type="entry name" value="S-adenosyl-L-methionine-dependent methyltransferases"/>
    <property type="match status" value="1"/>
</dbReference>
<dbReference type="AlphaFoldDB" id="A0AAN8EL18"/>
<protein>
    <recommendedName>
        <fullName evidence="3">Methyltransferase</fullName>
    </recommendedName>
</protein>
<accession>A0AAN8EL18</accession>
<gene>
    <name evidence="1" type="ORF">OHC33_002805</name>
</gene>
<keyword evidence="2" id="KW-1185">Reference proteome</keyword>
<reference evidence="1 2" key="1">
    <citation type="submission" date="2022-12" db="EMBL/GenBank/DDBJ databases">
        <title>Genomic features and morphological characterization of a novel Knufia sp. strain isolated from spacecraft assembly facility.</title>
        <authorList>
            <person name="Teixeira M."/>
            <person name="Chander A.M."/>
            <person name="Stajich J.E."/>
            <person name="Venkateswaran K."/>
        </authorList>
    </citation>
    <scope>NUCLEOTIDE SEQUENCE [LARGE SCALE GENOMIC DNA]</scope>
    <source>
        <strain evidence="1 2">FJI-L2-BK-P2</strain>
    </source>
</reference>
<dbReference type="EMBL" id="JAKLMC020000005">
    <property type="protein sequence ID" value="KAK5956230.1"/>
    <property type="molecule type" value="Genomic_DNA"/>
</dbReference>
<comment type="caution">
    <text evidence="1">The sequence shown here is derived from an EMBL/GenBank/DDBJ whole genome shotgun (WGS) entry which is preliminary data.</text>
</comment>
<proteinExistence type="predicted"/>
<evidence type="ECO:0008006" key="3">
    <source>
        <dbReference type="Google" id="ProtNLM"/>
    </source>
</evidence>
<organism evidence="1 2">
    <name type="scientific">Knufia fluminis</name>
    <dbReference type="NCBI Taxonomy" id="191047"/>
    <lineage>
        <taxon>Eukaryota</taxon>
        <taxon>Fungi</taxon>
        <taxon>Dikarya</taxon>
        <taxon>Ascomycota</taxon>
        <taxon>Pezizomycotina</taxon>
        <taxon>Eurotiomycetes</taxon>
        <taxon>Chaetothyriomycetidae</taxon>
        <taxon>Chaetothyriales</taxon>
        <taxon>Trichomeriaceae</taxon>
        <taxon>Knufia</taxon>
    </lineage>
</organism>
<dbReference type="InterPro" id="IPR029063">
    <property type="entry name" value="SAM-dependent_MTases_sf"/>
</dbReference>
<dbReference type="Proteomes" id="UP001316803">
    <property type="component" value="Unassembled WGS sequence"/>
</dbReference>
<dbReference type="Gene3D" id="3.40.50.150">
    <property type="entry name" value="Vaccinia Virus protein VP39"/>
    <property type="match status" value="1"/>
</dbReference>
<evidence type="ECO:0000313" key="1">
    <source>
        <dbReference type="EMBL" id="KAK5956230.1"/>
    </source>
</evidence>
<name>A0AAN8EL18_9EURO</name>
<sequence>MGANQFAYPHNTTATSTARDGCFILKSSTGIWAAEIAQQFPESYVHALDISNAQFPPKWTWRKNLTFGLFDLLDEVPDHLQNKFDVLHVRLLLGAGPAVDKSVFIDCFSKMLKPGNSPRAEVEPHPALVTIAKYMAMDERYAWFNRFEETISGAGGFEAINDNVIPLRPHLLKMETELAVAVIMDIVNVFMAAKKIEHGQPFDEMQEAVRKIQRDRDSGKLFAYNWHVGIARKKCLRVD</sequence>
<evidence type="ECO:0000313" key="2">
    <source>
        <dbReference type="Proteomes" id="UP001316803"/>
    </source>
</evidence>